<name>A0A2P2KQW7_RHIMU</name>
<organism evidence="1">
    <name type="scientific">Rhizophora mucronata</name>
    <name type="common">Asiatic mangrove</name>
    <dbReference type="NCBI Taxonomy" id="61149"/>
    <lineage>
        <taxon>Eukaryota</taxon>
        <taxon>Viridiplantae</taxon>
        <taxon>Streptophyta</taxon>
        <taxon>Embryophyta</taxon>
        <taxon>Tracheophyta</taxon>
        <taxon>Spermatophyta</taxon>
        <taxon>Magnoliopsida</taxon>
        <taxon>eudicotyledons</taxon>
        <taxon>Gunneridae</taxon>
        <taxon>Pentapetalae</taxon>
        <taxon>rosids</taxon>
        <taxon>fabids</taxon>
        <taxon>Malpighiales</taxon>
        <taxon>Rhizophoraceae</taxon>
        <taxon>Rhizophora</taxon>
    </lineage>
</organism>
<dbReference type="AlphaFoldDB" id="A0A2P2KQW7"/>
<accession>A0A2P2KQW7</accession>
<protein>
    <submittedName>
        <fullName evidence="1">Uncharacterized protein LOC103944405</fullName>
    </submittedName>
</protein>
<proteinExistence type="predicted"/>
<reference evidence="1" key="1">
    <citation type="submission" date="2018-02" db="EMBL/GenBank/DDBJ databases">
        <title>Rhizophora mucronata_Transcriptome.</title>
        <authorList>
            <person name="Meera S.P."/>
            <person name="Sreeshan A."/>
            <person name="Augustine A."/>
        </authorList>
    </citation>
    <scope>NUCLEOTIDE SEQUENCE</scope>
    <source>
        <tissue evidence="1">Leaf</tissue>
    </source>
</reference>
<sequence>MRMNWKSPKSTQNAFGCFARYAVRRAALSFSKTGRASPCRVITRSVLSSGSLATSNEHLGLANRS</sequence>
<dbReference type="EMBL" id="GGEC01027610">
    <property type="protein sequence ID" value="MBX08094.1"/>
    <property type="molecule type" value="Transcribed_RNA"/>
</dbReference>
<evidence type="ECO:0000313" key="1">
    <source>
        <dbReference type="EMBL" id="MBX08094.1"/>
    </source>
</evidence>